<dbReference type="PATRIC" id="fig|1162668.3.peg.1118"/>
<keyword evidence="7" id="KW-1185">Reference proteome</keyword>
<dbReference type="RefSeq" id="WP_014449165.1">
    <property type="nucleotide sequence ID" value="NC_017094.1"/>
</dbReference>
<dbReference type="PANTHER" id="PTHR13693">
    <property type="entry name" value="CLASS II AMINOTRANSFERASE/8-AMINO-7-OXONONANOATE SYNTHASE"/>
    <property type="match status" value="1"/>
</dbReference>
<dbReference type="Gene3D" id="3.90.1150.10">
    <property type="entry name" value="Aspartate Aminotransferase, domain 1"/>
    <property type="match status" value="1"/>
</dbReference>
<proteinExistence type="inferred from homology"/>
<gene>
    <name evidence="6" type="ordered locus">LFE_0970</name>
</gene>
<dbReference type="SUPFAM" id="SSF53383">
    <property type="entry name" value="PLP-dependent transferases"/>
    <property type="match status" value="1"/>
</dbReference>
<keyword evidence="2" id="KW-0808">Transferase</keyword>
<dbReference type="EMBL" id="AP012342">
    <property type="protein sequence ID" value="BAM06674.1"/>
    <property type="molecule type" value="Genomic_DNA"/>
</dbReference>
<dbReference type="Proteomes" id="UP000007382">
    <property type="component" value="Chromosome"/>
</dbReference>
<keyword evidence="3 4" id="KW-0663">Pyridoxal phosphate</keyword>
<feature type="domain" description="Aminotransferase class I/classII large" evidence="5">
    <location>
        <begin position="34"/>
        <end position="363"/>
    </location>
</feature>
<dbReference type="InterPro" id="IPR015422">
    <property type="entry name" value="PyrdxlP-dep_Trfase_small"/>
</dbReference>
<organism evidence="6 7">
    <name type="scientific">Leptospirillum ferrooxidans (strain C2-3)</name>
    <dbReference type="NCBI Taxonomy" id="1162668"/>
    <lineage>
        <taxon>Bacteria</taxon>
        <taxon>Pseudomonadati</taxon>
        <taxon>Nitrospirota</taxon>
        <taxon>Nitrospiria</taxon>
        <taxon>Nitrospirales</taxon>
        <taxon>Nitrospiraceae</taxon>
        <taxon>Leptospirillum</taxon>
    </lineage>
</organism>
<dbReference type="PROSITE" id="PS00599">
    <property type="entry name" value="AA_TRANSFER_CLASS_2"/>
    <property type="match status" value="1"/>
</dbReference>
<evidence type="ECO:0000259" key="5">
    <source>
        <dbReference type="Pfam" id="PF00155"/>
    </source>
</evidence>
<comment type="cofactor">
    <cofactor evidence="1 4">
        <name>pyridoxal 5'-phosphate</name>
        <dbReference type="ChEBI" id="CHEBI:597326"/>
    </cofactor>
</comment>
<dbReference type="KEGG" id="lfc:LFE_0970"/>
<dbReference type="GO" id="GO:0016740">
    <property type="term" value="F:transferase activity"/>
    <property type="evidence" value="ECO:0007669"/>
    <property type="project" value="UniProtKB-KW"/>
</dbReference>
<name>I0IN25_LEPFC</name>
<dbReference type="OrthoDB" id="9807157at2"/>
<dbReference type="InterPro" id="IPR015424">
    <property type="entry name" value="PyrdxlP-dep_Trfase"/>
</dbReference>
<evidence type="ECO:0000313" key="7">
    <source>
        <dbReference type="Proteomes" id="UP000007382"/>
    </source>
</evidence>
<dbReference type="GO" id="GO:0030170">
    <property type="term" value="F:pyridoxal phosphate binding"/>
    <property type="evidence" value="ECO:0007669"/>
    <property type="project" value="InterPro"/>
</dbReference>
<evidence type="ECO:0000313" key="6">
    <source>
        <dbReference type="EMBL" id="BAM06674.1"/>
    </source>
</evidence>
<dbReference type="HOGENOM" id="CLU_015846_11_2_0"/>
<dbReference type="STRING" id="1162668.LFE_0970"/>
<dbReference type="AlphaFoldDB" id="I0IN25"/>
<dbReference type="Gene3D" id="3.40.640.10">
    <property type="entry name" value="Type I PLP-dependent aspartate aminotransferase-like (Major domain)"/>
    <property type="match status" value="1"/>
</dbReference>
<dbReference type="eggNOG" id="COG0156">
    <property type="taxonomic scope" value="Bacteria"/>
</dbReference>
<protein>
    <submittedName>
        <fullName evidence="6">Putative 8-amino-7-oxononanoate synthase</fullName>
    </submittedName>
</protein>
<accession>I0IN25</accession>
<dbReference type="InterPro" id="IPR004839">
    <property type="entry name" value="Aminotransferase_I/II_large"/>
</dbReference>
<reference evidence="7" key="2">
    <citation type="submission" date="2012-03" db="EMBL/GenBank/DDBJ databases">
        <title>The complete genome sequence of the pioneer microbe on fresh volcanic deposit, Leptospirillum ferrooxidans strain C2-3.</title>
        <authorList>
            <person name="Fujimura R."/>
            <person name="Sato Y."/>
            <person name="Nishizawa T."/>
            <person name="Nanba K."/>
            <person name="Oshima K."/>
            <person name="Hattori M."/>
            <person name="Kamijo T."/>
            <person name="Ohta H."/>
        </authorList>
    </citation>
    <scope>NUCLEOTIDE SEQUENCE [LARGE SCALE GENOMIC DNA]</scope>
    <source>
        <strain evidence="7">C2-3</strain>
    </source>
</reference>
<dbReference type="InterPro" id="IPR001917">
    <property type="entry name" value="Aminotrans_II_pyridoxalP_BS"/>
</dbReference>
<dbReference type="InterPro" id="IPR015421">
    <property type="entry name" value="PyrdxlP-dep_Trfase_major"/>
</dbReference>
<evidence type="ECO:0000256" key="4">
    <source>
        <dbReference type="RuleBase" id="RU003693"/>
    </source>
</evidence>
<comment type="similarity">
    <text evidence="4">Belongs to the class-II pyridoxal-phosphate-dependent aminotransferase family.</text>
</comment>
<sequence length="374" mass="40391">MPTDSFKSRIESQLSRIYEAGRRKSLPSPSYRHLSSNDYLGLSRHPSVIEAIVKTTASDGAGATGSRFLSGNHPLNGMLEEAIADFKGGPSSIVFSTGYQANISLILALSTIYPFIYSDSHNHASIIDGIRLSGCQYQIFPHNDLEALRGMLEKRPLGESFIIVTESLFSMNGNRSPIAALLNLCDEFDGILLLDDAHGTGTLGQEGRGGLEHASLAFNPQRIVLTGTFSKALGGLGGYTVCHPLIRELVLSTGRSLIYTTALPPGVLAGNLEALTILDENGELVENLHSRVRKVREAIGLPISSSPILSIKGPIEKLEMISSSLKENGLLAPVIRSPTVPVGEECIRICVTNHWEDTFTRLLSESMIKAQVLL</sequence>
<evidence type="ECO:0000256" key="1">
    <source>
        <dbReference type="ARBA" id="ARBA00001933"/>
    </source>
</evidence>
<evidence type="ECO:0000256" key="2">
    <source>
        <dbReference type="ARBA" id="ARBA00022679"/>
    </source>
</evidence>
<evidence type="ECO:0000256" key="3">
    <source>
        <dbReference type="ARBA" id="ARBA00022898"/>
    </source>
</evidence>
<reference evidence="6 7" key="1">
    <citation type="journal article" date="2012" name="J. Bacteriol.">
        <title>Complete Genome Sequence of Leptospirillum ferrooxidans Strain C2-3, Isolated from a Fresh Volcanic Ash Deposit on the Island of Miyake, Japan.</title>
        <authorList>
            <person name="Fujimura R."/>
            <person name="Sato Y."/>
            <person name="Nishizawa T."/>
            <person name="Oshima K."/>
            <person name="Kim S.-W."/>
            <person name="Hattori M."/>
            <person name="Kamijo T."/>
            <person name="Ohta H."/>
        </authorList>
    </citation>
    <scope>NUCLEOTIDE SEQUENCE [LARGE SCALE GENOMIC DNA]</scope>
    <source>
        <strain evidence="6 7">C2-3</strain>
    </source>
</reference>
<dbReference type="Pfam" id="PF00155">
    <property type="entry name" value="Aminotran_1_2"/>
    <property type="match status" value="1"/>
</dbReference>
<dbReference type="InterPro" id="IPR050087">
    <property type="entry name" value="AON_synthase_class-II"/>
</dbReference>